<dbReference type="AlphaFoldDB" id="A0A830H873"/>
<keyword evidence="3" id="KW-1185">Reference proteome</keyword>
<evidence type="ECO:0000256" key="1">
    <source>
        <dbReference type="SAM" id="MobiDB-lite"/>
    </source>
</evidence>
<reference evidence="2" key="1">
    <citation type="submission" date="2020-10" db="EMBL/GenBank/DDBJ databases">
        <title>Unveiling of a novel bifunctional photoreceptor, Dualchrome1, isolated from a cosmopolitan green alga.</title>
        <authorList>
            <person name="Suzuki S."/>
            <person name="Kawachi M."/>
        </authorList>
    </citation>
    <scope>NUCLEOTIDE SEQUENCE</scope>
    <source>
        <strain evidence="2">NIES 2893</strain>
    </source>
</reference>
<gene>
    <name evidence="2" type="ORF">PPROV_000221100</name>
</gene>
<name>A0A830H873_9CHLO</name>
<feature type="compositionally biased region" description="Pro residues" evidence="1">
    <location>
        <begin position="96"/>
        <end position="115"/>
    </location>
</feature>
<evidence type="ECO:0000313" key="3">
    <source>
        <dbReference type="Proteomes" id="UP000660262"/>
    </source>
</evidence>
<evidence type="ECO:0000313" key="2">
    <source>
        <dbReference type="EMBL" id="GHP03456.1"/>
    </source>
</evidence>
<sequence length="115" mass="11951">MASLPETEARRVVDVLRRRRNELQVQALQAHNAVLSAETAFVQDFCTGTAASQAFAPFATTPKMFSSASPHATLPPPPPAAQRKETPVLAPSPGTAIPPPPPPGVALPPAPNVGT</sequence>
<feature type="region of interest" description="Disordered" evidence="1">
    <location>
        <begin position="63"/>
        <end position="115"/>
    </location>
</feature>
<dbReference type="EMBL" id="BNJQ01000005">
    <property type="protein sequence ID" value="GHP03456.1"/>
    <property type="molecule type" value="Genomic_DNA"/>
</dbReference>
<accession>A0A830H873</accession>
<organism evidence="2 3">
    <name type="scientific">Pycnococcus provasolii</name>
    <dbReference type="NCBI Taxonomy" id="41880"/>
    <lineage>
        <taxon>Eukaryota</taxon>
        <taxon>Viridiplantae</taxon>
        <taxon>Chlorophyta</taxon>
        <taxon>Pseudoscourfieldiophyceae</taxon>
        <taxon>Pseudoscourfieldiales</taxon>
        <taxon>Pycnococcaceae</taxon>
        <taxon>Pycnococcus</taxon>
    </lineage>
</organism>
<comment type="caution">
    <text evidence="2">The sequence shown here is derived from an EMBL/GenBank/DDBJ whole genome shotgun (WGS) entry which is preliminary data.</text>
</comment>
<dbReference type="Proteomes" id="UP000660262">
    <property type="component" value="Unassembled WGS sequence"/>
</dbReference>
<protein>
    <submittedName>
        <fullName evidence="2">Uncharacterized protein</fullName>
    </submittedName>
</protein>
<proteinExistence type="predicted"/>